<geneLocation type="plasmid" evidence="2">
    <name>p12478-KPC</name>
</geneLocation>
<dbReference type="AlphaFoldDB" id="A0A6M4NY06"/>
<proteinExistence type="predicted"/>
<accession>A0A6M4NY06</accession>
<keyword evidence="2" id="KW-0614">Plasmid</keyword>
<evidence type="ECO:0000256" key="1">
    <source>
        <dbReference type="SAM" id="MobiDB-lite"/>
    </source>
</evidence>
<reference evidence="2" key="1">
    <citation type="submission" date="2020-02" db="EMBL/GenBank/DDBJ databases">
        <title>Compelete sequence of p12478-KPC.</title>
        <authorList>
            <person name="Zhou D."/>
        </authorList>
    </citation>
    <scope>NUCLEOTIDE SEQUENCE</scope>
    <source>
        <strain evidence="2">12478</strain>
        <plasmid evidence="2">p12478-KPC</plasmid>
    </source>
</reference>
<feature type="region of interest" description="Disordered" evidence="1">
    <location>
        <begin position="64"/>
        <end position="84"/>
    </location>
</feature>
<sequence>MILDGTQPTLTQVPPMVPRSISVTRAPCSTAFSAAAIAAPPLPMTAICNAPLLPVLSFLPSRSRILSSNPPGVETEGASASVAR</sequence>
<organism evidence="2">
    <name type="scientific">Klebsiella pneumoniae</name>
    <dbReference type="NCBI Taxonomy" id="573"/>
    <lineage>
        <taxon>Bacteria</taxon>
        <taxon>Pseudomonadati</taxon>
        <taxon>Pseudomonadota</taxon>
        <taxon>Gammaproteobacteria</taxon>
        <taxon>Enterobacterales</taxon>
        <taxon>Enterobacteriaceae</taxon>
        <taxon>Klebsiella/Raoultella group</taxon>
        <taxon>Klebsiella</taxon>
        <taxon>Klebsiella pneumoniae complex</taxon>
    </lineage>
</organism>
<protein>
    <submittedName>
        <fullName evidence="2">Uncharacterized protein</fullName>
    </submittedName>
</protein>
<evidence type="ECO:0000313" key="2">
    <source>
        <dbReference type="EMBL" id="QJS02562.1"/>
    </source>
</evidence>
<name>A0A6M4NY06_KLEPN</name>
<dbReference type="EMBL" id="MT108212">
    <property type="protein sequence ID" value="QJS02562.1"/>
    <property type="molecule type" value="Genomic_DNA"/>
</dbReference>